<dbReference type="PANTHER" id="PTHR47982">
    <property type="entry name" value="PROLINE-RICH RECEPTOR-LIKE PROTEIN KINASE PERK4"/>
    <property type="match status" value="1"/>
</dbReference>
<dbReference type="EMBL" id="JBAMMX010000018">
    <property type="protein sequence ID" value="KAK6922545.1"/>
    <property type="molecule type" value="Genomic_DNA"/>
</dbReference>
<keyword evidence="6" id="KW-0547">Nucleotide-binding</keyword>
<evidence type="ECO:0000256" key="2">
    <source>
        <dbReference type="ARBA" id="ARBA00012513"/>
    </source>
</evidence>
<dbReference type="AlphaFoldDB" id="A0AAN8Z4P0"/>
<dbReference type="GO" id="GO:0005524">
    <property type="term" value="F:ATP binding"/>
    <property type="evidence" value="ECO:0007669"/>
    <property type="project" value="UniProtKB-KW"/>
</dbReference>
<evidence type="ECO:0000256" key="11">
    <source>
        <dbReference type="ARBA" id="ARBA00048679"/>
    </source>
</evidence>
<organism evidence="13 14">
    <name type="scientific">Dillenia turbinata</name>
    <dbReference type="NCBI Taxonomy" id="194707"/>
    <lineage>
        <taxon>Eukaryota</taxon>
        <taxon>Viridiplantae</taxon>
        <taxon>Streptophyta</taxon>
        <taxon>Embryophyta</taxon>
        <taxon>Tracheophyta</taxon>
        <taxon>Spermatophyta</taxon>
        <taxon>Magnoliopsida</taxon>
        <taxon>eudicotyledons</taxon>
        <taxon>Gunneridae</taxon>
        <taxon>Pentapetalae</taxon>
        <taxon>Dilleniales</taxon>
        <taxon>Dilleniaceae</taxon>
        <taxon>Dillenia</taxon>
    </lineage>
</organism>
<evidence type="ECO:0000256" key="3">
    <source>
        <dbReference type="ARBA" id="ARBA00022527"/>
    </source>
</evidence>
<evidence type="ECO:0000256" key="9">
    <source>
        <dbReference type="ARBA" id="ARBA00023136"/>
    </source>
</evidence>
<dbReference type="Gene3D" id="3.30.200.20">
    <property type="entry name" value="Phosphorylase Kinase, domain 1"/>
    <property type="match status" value="1"/>
</dbReference>
<protein>
    <recommendedName>
        <fullName evidence="2">non-specific serine/threonine protein kinase</fullName>
        <ecNumber evidence="2">2.7.11.1</ecNumber>
    </recommendedName>
</protein>
<keyword evidence="3" id="KW-0418">Kinase</keyword>
<keyword evidence="4" id="KW-0808">Transferase</keyword>
<comment type="catalytic activity">
    <reaction evidence="11">
        <text>L-seryl-[protein] + ATP = O-phospho-L-seryl-[protein] + ADP + H(+)</text>
        <dbReference type="Rhea" id="RHEA:17989"/>
        <dbReference type="Rhea" id="RHEA-COMP:9863"/>
        <dbReference type="Rhea" id="RHEA-COMP:11604"/>
        <dbReference type="ChEBI" id="CHEBI:15378"/>
        <dbReference type="ChEBI" id="CHEBI:29999"/>
        <dbReference type="ChEBI" id="CHEBI:30616"/>
        <dbReference type="ChEBI" id="CHEBI:83421"/>
        <dbReference type="ChEBI" id="CHEBI:456216"/>
        <dbReference type="EC" id="2.7.11.1"/>
    </reaction>
</comment>
<dbReference type="Proteomes" id="UP001370490">
    <property type="component" value="Unassembled WGS sequence"/>
</dbReference>
<gene>
    <name evidence="13" type="ORF">RJ641_010849</name>
</gene>
<comment type="caution">
    <text evidence="13">The sequence shown here is derived from an EMBL/GenBank/DDBJ whole genome shotgun (WGS) entry which is preliminary data.</text>
</comment>
<dbReference type="GO" id="GO:0005886">
    <property type="term" value="C:plasma membrane"/>
    <property type="evidence" value="ECO:0007669"/>
    <property type="project" value="UniProtKB-SubCell"/>
</dbReference>
<evidence type="ECO:0000256" key="12">
    <source>
        <dbReference type="SAM" id="Phobius"/>
    </source>
</evidence>
<evidence type="ECO:0000313" key="14">
    <source>
        <dbReference type="Proteomes" id="UP001370490"/>
    </source>
</evidence>
<comment type="subcellular location">
    <subcellularLocation>
        <location evidence="1">Cell membrane</location>
        <topology evidence="1">Single-pass membrane protein</topology>
    </subcellularLocation>
</comment>
<dbReference type="GO" id="GO:0004674">
    <property type="term" value="F:protein serine/threonine kinase activity"/>
    <property type="evidence" value="ECO:0007669"/>
    <property type="project" value="UniProtKB-KW"/>
</dbReference>
<evidence type="ECO:0000256" key="6">
    <source>
        <dbReference type="ARBA" id="ARBA00022741"/>
    </source>
</evidence>
<accession>A0AAN8Z4P0</accession>
<evidence type="ECO:0000256" key="8">
    <source>
        <dbReference type="ARBA" id="ARBA00022989"/>
    </source>
</evidence>
<reference evidence="13 14" key="1">
    <citation type="submission" date="2023-12" db="EMBL/GenBank/DDBJ databases">
        <title>A high-quality genome assembly for Dillenia turbinata (Dilleniales).</title>
        <authorList>
            <person name="Chanderbali A."/>
        </authorList>
    </citation>
    <scope>NUCLEOTIDE SEQUENCE [LARGE SCALE GENOMIC DNA]</scope>
    <source>
        <strain evidence="13">LSX21</strain>
        <tissue evidence="13">Leaf</tissue>
    </source>
</reference>
<keyword evidence="5 12" id="KW-0812">Transmembrane</keyword>
<dbReference type="SUPFAM" id="SSF56112">
    <property type="entry name" value="Protein kinase-like (PK-like)"/>
    <property type="match status" value="1"/>
</dbReference>
<dbReference type="PANTHER" id="PTHR47982:SF35">
    <property type="entry name" value="PROLINE-RICH RECEPTOR-LIKE PROTEIN KINASE PERK1-RELATED"/>
    <property type="match status" value="1"/>
</dbReference>
<evidence type="ECO:0000256" key="4">
    <source>
        <dbReference type="ARBA" id="ARBA00022679"/>
    </source>
</evidence>
<keyword evidence="7" id="KW-0067">ATP-binding</keyword>
<dbReference type="InterPro" id="IPR047117">
    <property type="entry name" value="PERK1-13-like"/>
</dbReference>
<feature type="transmembrane region" description="Helical" evidence="12">
    <location>
        <begin position="16"/>
        <end position="34"/>
    </location>
</feature>
<comment type="catalytic activity">
    <reaction evidence="10">
        <text>L-threonyl-[protein] + ATP = O-phospho-L-threonyl-[protein] + ADP + H(+)</text>
        <dbReference type="Rhea" id="RHEA:46608"/>
        <dbReference type="Rhea" id="RHEA-COMP:11060"/>
        <dbReference type="Rhea" id="RHEA-COMP:11605"/>
        <dbReference type="ChEBI" id="CHEBI:15378"/>
        <dbReference type="ChEBI" id="CHEBI:30013"/>
        <dbReference type="ChEBI" id="CHEBI:30616"/>
        <dbReference type="ChEBI" id="CHEBI:61977"/>
        <dbReference type="ChEBI" id="CHEBI:456216"/>
        <dbReference type="EC" id="2.7.11.1"/>
    </reaction>
</comment>
<keyword evidence="14" id="KW-1185">Reference proteome</keyword>
<evidence type="ECO:0000256" key="7">
    <source>
        <dbReference type="ARBA" id="ARBA00022840"/>
    </source>
</evidence>
<dbReference type="EC" id="2.7.11.1" evidence="2"/>
<name>A0AAN8Z4P0_9MAGN</name>
<sequence length="284" mass="31643">MANASPNAASSEHVEGVISLAFIGLLGAVLYFCYKRKLTPNFFHQRTSKQNNDSSLSEKIRLRQLFQFEELNKATENFSDQCLLGSGAIGNVYKATFEEEGTLAIKRAHADSYQIVELLSRVKHRNIVGLVGYCEEDGKRVRTLTWRRSVNIAIGAAKEPCNMEMMLKMAKLGLRCAVKVPKQRPKMAQSSLSIDRIGLQRFHIEMDSLGFQSTSLRCLETGSIIIEIDKNNLRGITKEEVKNKNQASGAINSGLAYCVLHSIMTKCETRSGILAKVDLPKLKN</sequence>
<evidence type="ECO:0000256" key="5">
    <source>
        <dbReference type="ARBA" id="ARBA00022692"/>
    </source>
</evidence>
<evidence type="ECO:0000256" key="10">
    <source>
        <dbReference type="ARBA" id="ARBA00047899"/>
    </source>
</evidence>
<keyword evidence="9 12" id="KW-0472">Membrane</keyword>
<keyword evidence="8 12" id="KW-1133">Transmembrane helix</keyword>
<evidence type="ECO:0000313" key="13">
    <source>
        <dbReference type="EMBL" id="KAK6922545.1"/>
    </source>
</evidence>
<proteinExistence type="predicted"/>
<keyword evidence="3" id="KW-0723">Serine/threonine-protein kinase</keyword>
<evidence type="ECO:0000256" key="1">
    <source>
        <dbReference type="ARBA" id="ARBA00004162"/>
    </source>
</evidence>
<dbReference type="InterPro" id="IPR011009">
    <property type="entry name" value="Kinase-like_dom_sf"/>
</dbReference>